<dbReference type="PANTHER" id="PTHR38166">
    <property type="entry name" value="C2H2-TYPE DOMAIN-CONTAINING PROTEIN-RELATED"/>
    <property type="match status" value="1"/>
</dbReference>
<evidence type="ECO:0000256" key="1">
    <source>
        <dbReference type="SAM" id="MobiDB-lite"/>
    </source>
</evidence>
<dbReference type="Proteomes" id="UP000777438">
    <property type="component" value="Unassembled WGS sequence"/>
</dbReference>
<dbReference type="OrthoDB" id="4738706at2759"/>
<dbReference type="EMBL" id="JAGPYM010000011">
    <property type="protein sequence ID" value="KAH6889287.1"/>
    <property type="molecule type" value="Genomic_DNA"/>
</dbReference>
<feature type="region of interest" description="Disordered" evidence="1">
    <location>
        <begin position="170"/>
        <end position="219"/>
    </location>
</feature>
<proteinExistence type="predicted"/>
<evidence type="ECO:0008006" key="4">
    <source>
        <dbReference type="Google" id="ProtNLM"/>
    </source>
</evidence>
<dbReference type="PANTHER" id="PTHR38166:SF1">
    <property type="entry name" value="C2H2-TYPE DOMAIN-CONTAINING PROTEIN"/>
    <property type="match status" value="1"/>
</dbReference>
<evidence type="ECO:0000313" key="2">
    <source>
        <dbReference type="EMBL" id="KAH6889287.1"/>
    </source>
</evidence>
<protein>
    <recommendedName>
        <fullName evidence="4">C2H2-type domain-containing protein</fullName>
    </recommendedName>
</protein>
<comment type="caution">
    <text evidence="2">The sequence shown here is derived from an EMBL/GenBank/DDBJ whole genome shotgun (WGS) entry which is preliminary data.</text>
</comment>
<organism evidence="2 3">
    <name type="scientific">Thelonectria olida</name>
    <dbReference type="NCBI Taxonomy" id="1576542"/>
    <lineage>
        <taxon>Eukaryota</taxon>
        <taxon>Fungi</taxon>
        <taxon>Dikarya</taxon>
        <taxon>Ascomycota</taxon>
        <taxon>Pezizomycotina</taxon>
        <taxon>Sordariomycetes</taxon>
        <taxon>Hypocreomycetidae</taxon>
        <taxon>Hypocreales</taxon>
        <taxon>Nectriaceae</taxon>
        <taxon>Thelonectria</taxon>
    </lineage>
</organism>
<keyword evidence="3" id="KW-1185">Reference proteome</keyword>
<dbReference type="AlphaFoldDB" id="A0A9P8W6I7"/>
<name>A0A9P8W6I7_9HYPO</name>
<evidence type="ECO:0000313" key="3">
    <source>
        <dbReference type="Proteomes" id="UP000777438"/>
    </source>
</evidence>
<sequence length="266" mass="30871">MGDLLNFACPFYKFNPQKYSHCLRYRLHRIKDVKQHIHRQHMKPAFYCALCFTVFKTPEDRDRHARDMKCSRREKRQFDGISDRELKMLQRATRGEPADKQWFDIWNILFQQTGKPRSCYLGSYLEEVVSQLRVFWDTNRSDILMDNKLDGMTLCLADSLIKTTLDRFEFEGSDSDSDSTDKTQIPTEMASIRPLKRTEREADEYSAGSAKKPRLEPVNLPQADPLFNLGSGISFVHPPTGADELSRFFFGAEPRFPEGDNLGSTH</sequence>
<accession>A0A9P8W6I7</accession>
<reference evidence="2 3" key="1">
    <citation type="journal article" date="2021" name="Nat. Commun.">
        <title>Genetic determinants of endophytism in the Arabidopsis root mycobiome.</title>
        <authorList>
            <person name="Mesny F."/>
            <person name="Miyauchi S."/>
            <person name="Thiergart T."/>
            <person name="Pickel B."/>
            <person name="Atanasova L."/>
            <person name="Karlsson M."/>
            <person name="Huettel B."/>
            <person name="Barry K.W."/>
            <person name="Haridas S."/>
            <person name="Chen C."/>
            <person name="Bauer D."/>
            <person name="Andreopoulos W."/>
            <person name="Pangilinan J."/>
            <person name="LaButti K."/>
            <person name="Riley R."/>
            <person name="Lipzen A."/>
            <person name="Clum A."/>
            <person name="Drula E."/>
            <person name="Henrissat B."/>
            <person name="Kohler A."/>
            <person name="Grigoriev I.V."/>
            <person name="Martin F.M."/>
            <person name="Hacquard S."/>
        </authorList>
    </citation>
    <scope>NUCLEOTIDE SEQUENCE [LARGE SCALE GENOMIC DNA]</scope>
    <source>
        <strain evidence="2 3">MPI-CAGE-CH-0241</strain>
    </source>
</reference>
<gene>
    <name evidence="2" type="ORF">B0T10DRAFT_606618</name>
</gene>